<evidence type="ECO:0000256" key="4">
    <source>
        <dbReference type="ARBA" id="ARBA00022737"/>
    </source>
</evidence>
<keyword evidence="5" id="KW-0106">Calcium</keyword>
<proteinExistence type="predicted"/>
<name>A0A8H7VE58_9FUNG</name>
<dbReference type="OrthoDB" id="186625at2759"/>
<feature type="domain" description="EF-hand" evidence="7">
    <location>
        <begin position="217"/>
        <end position="252"/>
    </location>
</feature>
<accession>A0A8H7VE58</accession>
<comment type="caution">
    <text evidence="8">The sequence shown here is derived from an EMBL/GenBank/DDBJ whole genome shotgun (WGS) entry which is preliminary data.</text>
</comment>
<organism evidence="8 9">
    <name type="scientific">Mucor saturninus</name>
    <dbReference type="NCBI Taxonomy" id="64648"/>
    <lineage>
        <taxon>Eukaryota</taxon>
        <taxon>Fungi</taxon>
        <taxon>Fungi incertae sedis</taxon>
        <taxon>Mucoromycota</taxon>
        <taxon>Mucoromycotina</taxon>
        <taxon>Mucoromycetes</taxon>
        <taxon>Mucorales</taxon>
        <taxon>Mucorineae</taxon>
        <taxon>Mucoraceae</taxon>
        <taxon>Mucor</taxon>
    </lineage>
</organism>
<protein>
    <recommendedName>
        <fullName evidence="7">EF-hand domain-containing protein</fullName>
    </recommendedName>
</protein>
<sequence>MAYNQQYGYNQQTPQTGYQQTGYQQGGYHAPPPGTPQQGYQPPPGGYRPQPPPQQQQQGYPPSQNYGRPVPPRPQGPPPGSDPQLWNWFTAVDTDRSGQLSVDELQRALVNGDWSPFNIETVRTMVNMFDKDNSGTIDFNEFAGLWKYIEDWKRCFQTFDADNSGNIDHIEMGNALKTFGYNLSDQFIRVLVQKFDKYGHSTGKGNITFDNFVQACVTVKTLTDSFRQFDTDNDGWIQINYEQFLELVIRQR</sequence>
<dbReference type="Pfam" id="PF13202">
    <property type="entry name" value="EF-hand_5"/>
    <property type="match status" value="1"/>
</dbReference>
<dbReference type="GO" id="GO:0005737">
    <property type="term" value="C:cytoplasm"/>
    <property type="evidence" value="ECO:0007669"/>
    <property type="project" value="UniProtKB-SubCell"/>
</dbReference>
<feature type="region of interest" description="Disordered" evidence="6">
    <location>
        <begin position="1"/>
        <end position="85"/>
    </location>
</feature>
<dbReference type="GO" id="GO:0005509">
    <property type="term" value="F:calcium ion binding"/>
    <property type="evidence" value="ECO:0007669"/>
    <property type="project" value="InterPro"/>
</dbReference>
<dbReference type="Gene3D" id="1.10.238.10">
    <property type="entry name" value="EF-hand"/>
    <property type="match status" value="1"/>
</dbReference>
<dbReference type="InterPro" id="IPR011992">
    <property type="entry name" value="EF-hand-dom_pair"/>
</dbReference>
<keyword evidence="3" id="KW-0479">Metal-binding</keyword>
<dbReference type="PROSITE" id="PS50222">
    <property type="entry name" value="EF_HAND_2"/>
    <property type="match status" value="4"/>
</dbReference>
<keyword evidence="2" id="KW-0963">Cytoplasm</keyword>
<feature type="compositionally biased region" description="Low complexity" evidence="6">
    <location>
        <begin position="1"/>
        <end position="28"/>
    </location>
</feature>
<keyword evidence="9" id="KW-1185">Reference proteome</keyword>
<dbReference type="Proteomes" id="UP000603453">
    <property type="component" value="Unassembled WGS sequence"/>
</dbReference>
<gene>
    <name evidence="8" type="ORF">INT47_006313</name>
</gene>
<evidence type="ECO:0000256" key="3">
    <source>
        <dbReference type="ARBA" id="ARBA00022723"/>
    </source>
</evidence>
<evidence type="ECO:0000256" key="5">
    <source>
        <dbReference type="ARBA" id="ARBA00022837"/>
    </source>
</evidence>
<evidence type="ECO:0000259" key="7">
    <source>
        <dbReference type="PROSITE" id="PS50222"/>
    </source>
</evidence>
<feature type="domain" description="EF-hand" evidence="7">
    <location>
        <begin position="117"/>
        <end position="142"/>
    </location>
</feature>
<dbReference type="PANTHER" id="PTHR46212">
    <property type="entry name" value="PEFLIN"/>
    <property type="match status" value="1"/>
</dbReference>
<feature type="compositionally biased region" description="Pro residues" evidence="6">
    <location>
        <begin position="30"/>
        <end position="54"/>
    </location>
</feature>
<dbReference type="SMART" id="SM00054">
    <property type="entry name" value="EFh"/>
    <property type="match status" value="4"/>
</dbReference>
<dbReference type="InterPro" id="IPR002048">
    <property type="entry name" value="EF_hand_dom"/>
</dbReference>
<feature type="compositionally biased region" description="Pro residues" evidence="6">
    <location>
        <begin position="69"/>
        <end position="81"/>
    </location>
</feature>
<evidence type="ECO:0000313" key="9">
    <source>
        <dbReference type="Proteomes" id="UP000603453"/>
    </source>
</evidence>
<dbReference type="PROSITE" id="PS00018">
    <property type="entry name" value="EF_HAND_1"/>
    <property type="match status" value="2"/>
</dbReference>
<reference evidence="8" key="1">
    <citation type="submission" date="2020-12" db="EMBL/GenBank/DDBJ databases">
        <title>Metabolic potential, ecology and presence of endohyphal bacteria is reflected in genomic diversity of Mucoromycotina.</title>
        <authorList>
            <person name="Muszewska A."/>
            <person name="Okrasinska A."/>
            <person name="Steczkiewicz K."/>
            <person name="Drgas O."/>
            <person name="Orlowska M."/>
            <person name="Perlinska-Lenart U."/>
            <person name="Aleksandrzak-Piekarczyk T."/>
            <person name="Szatraj K."/>
            <person name="Zielenkiewicz U."/>
            <person name="Pilsyk S."/>
            <person name="Malc E."/>
            <person name="Mieczkowski P."/>
            <person name="Kruszewska J.S."/>
            <person name="Biernat P."/>
            <person name="Pawlowska J."/>
        </authorList>
    </citation>
    <scope>NUCLEOTIDE SEQUENCE</scope>
    <source>
        <strain evidence="8">WA0000017839</strain>
    </source>
</reference>
<feature type="domain" description="EF-hand" evidence="7">
    <location>
        <begin position="80"/>
        <end position="115"/>
    </location>
</feature>
<evidence type="ECO:0000256" key="1">
    <source>
        <dbReference type="ARBA" id="ARBA00004496"/>
    </source>
</evidence>
<dbReference type="GO" id="GO:0048306">
    <property type="term" value="F:calcium-dependent protein binding"/>
    <property type="evidence" value="ECO:0007669"/>
    <property type="project" value="UniProtKB-ARBA"/>
</dbReference>
<dbReference type="Pfam" id="PF13499">
    <property type="entry name" value="EF-hand_7"/>
    <property type="match status" value="2"/>
</dbReference>
<evidence type="ECO:0000256" key="6">
    <source>
        <dbReference type="SAM" id="MobiDB-lite"/>
    </source>
</evidence>
<dbReference type="PANTHER" id="PTHR46212:SF3">
    <property type="entry name" value="GH27120P"/>
    <property type="match status" value="1"/>
</dbReference>
<dbReference type="EMBL" id="JAEPRD010000009">
    <property type="protein sequence ID" value="KAG2211194.1"/>
    <property type="molecule type" value="Genomic_DNA"/>
</dbReference>
<keyword evidence="4" id="KW-0677">Repeat</keyword>
<feature type="domain" description="EF-hand" evidence="7">
    <location>
        <begin position="147"/>
        <end position="182"/>
    </location>
</feature>
<dbReference type="InterPro" id="IPR051426">
    <property type="entry name" value="Peflin/Sorcin_CaBP"/>
</dbReference>
<evidence type="ECO:0000256" key="2">
    <source>
        <dbReference type="ARBA" id="ARBA00022490"/>
    </source>
</evidence>
<evidence type="ECO:0000313" key="8">
    <source>
        <dbReference type="EMBL" id="KAG2211194.1"/>
    </source>
</evidence>
<dbReference type="AlphaFoldDB" id="A0A8H7VE58"/>
<comment type="subcellular location">
    <subcellularLocation>
        <location evidence="1">Cytoplasm</location>
    </subcellularLocation>
</comment>
<dbReference type="SUPFAM" id="SSF47473">
    <property type="entry name" value="EF-hand"/>
    <property type="match status" value="1"/>
</dbReference>
<dbReference type="InterPro" id="IPR018247">
    <property type="entry name" value="EF_Hand_1_Ca_BS"/>
</dbReference>